<dbReference type="Proteomes" id="UP001495910">
    <property type="component" value="Unassembled WGS sequence"/>
</dbReference>
<accession>A0ABU9Q3A0</accession>
<comment type="caution">
    <text evidence="1">The sequence shown here is derived from an EMBL/GenBank/DDBJ whole genome shotgun (WGS) entry which is preliminary data.</text>
</comment>
<protein>
    <submittedName>
        <fullName evidence="1">Uncharacterized protein</fullName>
    </submittedName>
</protein>
<evidence type="ECO:0000313" key="2">
    <source>
        <dbReference type="Proteomes" id="UP001495910"/>
    </source>
</evidence>
<name>A0ABU9Q3A0_9BURK</name>
<dbReference type="EMBL" id="JBANDC010000030">
    <property type="protein sequence ID" value="MEM4990716.1"/>
    <property type="molecule type" value="Genomic_DNA"/>
</dbReference>
<proteinExistence type="predicted"/>
<sequence>MAEFSKTLKVLALLFCEKERPVGIVLEEETVLAQALAAARYCGGYGAFDALLPAAPITDSIFDVRDPWESSSSHPRFSPPADLYPTSDFVDIDTPLTQSEWAIVRPLFILYVERENAVYLEASRSLGVDVYGRSASEIAQDIVQKEMDVQRLMFCMPIMTI</sequence>
<reference evidence="1 2" key="1">
    <citation type="submission" date="2024-02" db="EMBL/GenBank/DDBJ databases">
        <title>Draft genome sequence of Collimonas sp. strain H4R21, an effective mineral-weathering bacterial strain isolated from the beech rhizosphere.</title>
        <authorList>
            <person name="Morin E."/>
            <person name="Uroz S."/>
            <person name="Leveau J.H.J."/>
            <person name="Kumar R."/>
            <person name="Rey M.W."/>
            <person name="Pham J."/>
        </authorList>
    </citation>
    <scope>NUCLEOTIDE SEQUENCE [LARGE SCALE GENOMIC DNA]</scope>
    <source>
        <strain evidence="1 2">H4R21</strain>
    </source>
</reference>
<evidence type="ECO:0000313" key="1">
    <source>
        <dbReference type="EMBL" id="MEM4990716.1"/>
    </source>
</evidence>
<gene>
    <name evidence="1" type="ORF">V8G57_25235</name>
</gene>
<keyword evidence="2" id="KW-1185">Reference proteome</keyword>
<dbReference type="RefSeq" id="WP_342831735.1">
    <property type="nucleotide sequence ID" value="NZ_JBANDC010000030.1"/>
</dbReference>
<organism evidence="1 2">
    <name type="scientific">Collimonas rhizosphaerae</name>
    <dbReference type="NCBI Taxonomy" id="3126357"/>
    <lineage>
        <taxon>Bacteria</taxon>
        <taxon>Pseudomonadati</taxon>
        <taxon>Pseudomonadota</taxon>
        <taxon>Betaproteobacteria</taxon>
        <taxon>Burkholderiales</taxon>
        <taxon>Oxalobacteraceae</taxon>
        <taxon>Collimonas</taxon>
    </lineage>
</organism>